<gene>
    <name evidence="1" type="ORF">E4L96_20110</name>
</gene>
<sequence>MWGRLVMSDTIRLNFVLDRADDPRLYDELARFSKGSKRVNRLRILAHDGLQHVLIDTSPPPAAAAPNDLQAASLELFGPSL</sequence>
<dbReference type="AlphaFoldDB" id="A0A4Y9RWY2"/>
<protein>
    <submittedName>
        <fullName evidence="1">Uncharacterized protein</fullName>
    </submittedName>
</protein>
<keyword evidence="2" id="KW-1185">Reference proteome</keyword>
<dbReference type="EMBL" id="SPVF01000252">
    <property type="protein sequence ID" value="TFW13403.1"/>
    <property type="molecule type" value="Genomic_DNA"/>
</dbReference>
<name>A0A4Y9RWY2_9BURK</name>
<dbReference type="Proteomes" id="UP000298438">
    <property type="component" value="Unassembled WGS sequence"/>
</dbReference>
<organism evidence="1 2">
    <name type="scientific">Zemynaea arenosa</name>
    <dbReference type="NCBI Taxonomy" id="2561931"/>
    <lineage>
        <taxon>Bacteria</taxon>
        <taxon>Pseudomonadati</taxon>
        <taxon>Pseudomonadota</taxon>
        <taxon>Betaproteobacteria</taxon>
        <taxon>Burkholderiales</taxon>
        <taxon>Oxalobacteraceae</taxon>
        <taxon>Telluria group</taxon>
        <taxon>Zemynaea</taxon>
    </lineage>
</organism>
<evidence type="ECO:0000313" key="1">
    <source>
        <dbReference type="EMBL" id="TFW13403.1"/>
    </source>
</evidence>
<proteinExistence type="predicted"/>
<accession>A0A4Y9RWY2</accession>
<dbReference type="OrthoDB" id="8812355at2"/>
<evidence type="ECO:0000313" key="2">
    <source>
        <dbReference type="Proteomes" id="UP000298438"/>
    </source>
</evidence>
<comment type="caution">
    <text evidence="1">The sequence shown here is derived from an EMBL/GenBank/DDBJ whole genome shotgun (WGS) entry which is preliminary data.</text>
</comment>
<reference evidence="1 2" key="1">
    <citation type="submission" date="2019-03" db="EMBL/GenBank/DDBJ databases">
        <title>Draft Genome Sequence of Massilia arenosa sp. nov., a Novel Massilia Species Isolated from a Sandy-loam Maize Soil.</title>
        <authorList>
            <person name="Raths R."/>
            <person name="Peta V."/>
            <person name="Bucking H."/>
        </authorList>
    </citation>
    <scope>NUCLEOTIDE SEQUENCE [LARGE SCALE GENOMIC DNA]</scope>
    <source>
        <strain evidence="1 2">MC02</strain>
    </source>
</reference>